<keyword evidence="2" id="KW-1185">Reference proteome</keyword>
<dbReference type="PATRIC" id="fig|862908.3.peg.813"/>
<accession>E1WX45</accession>
<evidence type="ECO:0000313" key="1">
    <source>
        <dbReference type="EMBL" id="CBW25746.1"/>
    </source>
</evidence>
<gene>
    <name evidence="1" type="ordered locus">BMS_0853</name>
</gene>
<dbReference type="KEGG" id="bmx:BMS_0853"/>
<dbReference type="EMBL" id="FQ312005">
    <property type="protein sequence ID" value="CBW25746.1"/>
    <property type="molecule type" value="Genomic_DNA"/>
</dbReference>
<dbReference type="Proteomes" id="UP000008963">
    <property type="component" value="Chromosome"/>
</dbReference>
<protein>
    <submittedName>
        <fullName evidence="1">Uncharacterized protein</fullName>
    </submittedName>
</protein>
<organism evidence="1 2">
    <name type="scientific">Halobacteriovorax marinus (strain ATCC BAA-682 / DSM 15412 / SJ)</name>
    <name type="common">Bacteriovorax marinus</name>
    <dbReference type="NCBI Taxonomy" id="862908"/>
    <lineage>
        <taxon>Bacteria</taxon>
        <taxon>Pseudomonadati</taxon>
        <taxon>Bdellovibrionota</taxon>
        <taxon>Bacteriovoracia</taxon>
        <taxon>Bacteriovoracales</taxon>
        <taxon>Halobacteriovoraceae</taxon>
        <taxon>Halobacteriovorax</taxon>
    </lineage>
</organism>
<evidence type="ECO:0000313" key="2">
    <source>
        <dbReference type="Proteomes" id="UP000008963"/>
    </source>
</evidence>
<sequence>MSYSILNISTQEQVFEIYNQMNTLYSDQDHFPYSVIEFVAKKYPGLIQIAKNELDIQVGHIFFIPLNERGYENMINPNHRENDLSTLDVFNDEEDSKMYLFVYSIYSESAKLTKKLIASTIEVAKKYNSQVDPSSMVFTEVVTRRGELLAKRMSLTKYHSYEFDNDTLHLYRTKLSDYIQSFSAHS</sequence>
<name>E1WX45_HALMS</name>
<dbReference type="AlphaFoldDB" id="E1WX45"/>
<dbReference type="HOGENOM" id="CLU_1452554_0_0_7"/>
<dbReference type="STRING" id="862908.BMS_0853"/>
<dbReference type="RefSeq" id="WP_014243531.1">
    <property type="nucleotide sequence ID" value="NC_016620.1"/>
</dbReference>
<reference evidence="2" key="1">
    <citation type="journal article" date="2013" name="ISME J.">
        <title>A small predatory core genome in the divergent marine Bacteriovorax marinus SJ and the terrestrial Bdellovibrio bacteriovorus.</title>
        <authorList>
            <person name="Crossman L.C."/>
            <person name="Chen H."/>
            <person name="Cerdeno-Tarraga A.M."/>
            <person name="Brooks K."/>
            <person name="Quail M.A."/>
            <person name="Pineiro S.A."/>
            <person name="Hobley L."/>
            <person name="Sockett R.E."/>
            <person name="Bentley S.D."/>
            <person name="Parkhill J."/>
            <person name="Williams H.N."/>
            <person name="Stine O.C."/>
        </authorList>
    </citation>
    <scope>NUCLEOTIDE SEQUENCE [LARGE SCALE GENOMIC DNA]</scope>
    <source>
        <strain evidence="2">ATCC BAA-682 / DSM 15412 / SJ</strain>
    </source>
</reference>
<proteinExistence type="predicted"/>